<name>A0ABN8ZRH8_RANTA</name>
<protein>
    <submittedName>
        <fullName evidence="2">Uncharacterized protein</fullName>
    </submittedName>
</protein>
<evidence type="ECO:0000256" key="1">
    <source>
        <dbReference type="SAM" id="MobiDB-lite"/>
    </source>
</evidence>
<gene>
    <name evidence="2" type="ORF">MRATA1EN1_LOCUS24488</name>
</gene>
<feature type="region of interest" description="Disordered" evidence="1">
    <location>
        <begin position="92"/>
        <end position="111"/>
    </location>
</feature>
<organism evidence="2 3">
    <name type="scientific">Rangifer tarandus platyrhynchus</name>
    <name type="common">Svalbard reindeer</name>
    <dbReference type="NCBI Taxonomy" id="3082113"/>
    <lineage>
        <taxon>Eukaryota</taxon>
        <taxon>Metazoa</taxon>
        <taxon>Chordata</taxon>
        <taxon>Craniata</taxon>
        <taxon>Vertebrata</taxon>
        <taxon>Euteleostomi</taxon>
        <taxon>Mammalia</taxon>
        <taxon>Eutheria</taxon>
        <taxon>Laurasiatheria</taxon>
        <taxon>Artiodactyla</taxon>
        <taxon>Ruminantia</taxon>
        <taxon>Pecora</taxon>
        <taxon>Cervidae</taxon>
        <taxon>Odocoileinae</taxon>
        <taxon>Rangifer</taxon>
    </lineage>
</organism>
<feature type="region of interest" description="Disordered" evidence="1">
    <location>
        <begin position="136"/>
        <end position="218"/>
    </location>
</feature>
<keyword evidence="3" id="KW-1185">Reference proteome</keyword>
<sequence length="305" mass="32553">MFIKQGWDSGQWVRVLTPALTSCATYPSRRLALCLSLPFCKTGLKEKICQNPSTLRFGRSVIPQALITAPDSPFLGGREDVVKAAGMSAGSPSSESFGALGQSPAPGTPIRPVFPQGASYFPPHFLFSPFGAPPLPLRDWPPPRGSGSTRRLGSPATRALGFQELRPRGGTHSSPARGEEERRPARGPPTRGGARPFGARPPPGQTGARREGERGSRSLARCQALRVDVPLLHTRDIHLRSLQDPGLMVENAVTLPLPGSVYLTLCCTKAMTLCRICAPIVCQTQSATGGNILHLGGPDPLLRCK</sequence>
<dbReference type="Proteomes" id="UP001176941">
    <property type="component" value="Chromosome 5"/>
</dbReference>
<dbReference type="EMBL" id="OX459941">
    <property type="protein sequence ID" value="CAI9175526.1"/>
    <property type="molecule type" value="Genomic_DNA"/>
</dbReference>
<evidence type="ECO:0000313" key="2">
    <source>
        <dbReference type="EMBL" id="CAI9175526.1"/>
    </source>
</evidence>
<feature type="compositionally biased region" description="Low complexity" evidence="1">
    <location>
        <begin position="188"/>
        <end position="198"/>
    </location>
</feature>
<accession>A0ABN8ZRH8</accession>
<proteinExistence type="predicted"/>
<reference evidence="2" key="1">
    <citation type="submission" date="2023-04" db="EMBL/GenBank/DDBJ databases">
        <authorList>
            <consortium name="ELIXIR-Norway"/>
        </authorList>
    </citation>
    <scope>NUCLEOTIDE SEQUENCE [LARGE SCALE GENOMIC DNA]</scope>
</reference>
<evidence type="ECO:0000313" key="3">
    <source>
        <dbReference type="Proteomes" id="UP001176941"/>
    </source>
</evidence>